<keyword evidence="1" id="KW-0732">Signal</keyword>
<dbReference type="InterPro" id="IPR029045">
    <property type="entry name" value="ClpP/crotonase-like_dom_sf"/>
</dbReference>
<dbReference type="STRING" id="393003.SAMN05660461_0998"/>
<dbReference type="Proteomes" id="UP000190166">
    <property type="component" value="Unassembled WGS sequence"/>
</dbReference>
<dbReference type="SUPFAM" id="SSF52096">
    <property type="entry name" value="ClpP/crotonase"/>
    <property type="match status" value="1"/>
</dbReference>
<dbReference type="GO" id="GO:0008236">
    <property type="term" value="F:serine-type peptidase activity"/>
    <property type="evidence" value="ECO:0007669"/>
    <property type="project" value="InterPro"/>
</dbReference>
<evidence type="ECO:0000256" key="1">
    <source>
        <dbReference type="SAM" id="SignalP"/>
    </source>
</evidence>
<dbReference type="InterPro" id="IPR005151">
    <property type="entry name" value="Tail-specific_protease"/>
</dbReference>
<protein>
    <submittedName>
        <fullName evidence="3">Peptidase family S41</fullName>
    </submittedName>
</protein>
<name>A0A1T5NBU5_9BACT</name>
<dbReference type="GO" id="GO:0006508">
    <property type="term" value="P:proteolysis"/>
    <property type="evidence" value="ECO:0007669"/>
    <property type="project" value="InterPro"/>
</dbReference>
<feature type="chain" id="PRO_5012730427" evidence="1">
    <location>
        <begin position="20"/>
        <end position="467"/>
    </location>
</feature>
<keyword evidence="4" id="KW-1185">Reference proteome</keyword>
<evidence type="ECO:0000313" key="4">
    <source>
        <dbReference type="Proteomes" id="UP000190166"/>
    </source>
</evidence>
<proteinExistence type="predicted"/>
<feature type="signal peptide" evidence="1">
    <location>
        <begin position="1"/>
        <end position="19"/>
    </location>
</feature>
<feature type="domain" description="Tail specific protease" evidence="2">
    <location>
        <begin position="240"/>
        <end position="449"/>
    </location>
</feature>
<gene>
    <name evidence="3" type="ORF">SAMN05660461_0998</name>
</gene>
<dbReference type="EMBL" id="FUZZ01000001">
    <property type="protein sequence ID" value="SKC97753.1"/>
    <property type="molecule type" value="Genomic_DNA"/>
</dbReference>
<accession>A0A1T5NBU5</accession>
<organism evidence="3 4">
    <name type="scientific">Chitinophaga ginsengisegetis</name>
    <dbReference type="NCBI Taxonomy" id="393003"/>
    <lineage>
        <taxon>Bacteria</taxon>
        <taxon>Pseudomonadati</taxon>
        <taxon>Bacteroidota</taxon>
        <taxon>Chitinophagia</taxon>
        <taxon>Chitinophagales</taxon>
        <taxon>Chitinophagaceae</taxon>
        <taxon>Chitinophaga</taxon>
    </lineage>
</organism>
<evidence type="ECO:0000313" key="3">
    <source>
        <dbReference type="EMBL" id="SKC97753.1"/>
    </source>
</evidence>
<reference evidence="3 4" key="1">
    <citation type="submission" date="2017-02" db="EMBL/GenBank/DDBJ databases">
        <authorList>
            <person name="Peterson S.W."/>
        </authorList>
    </citation>
    <scope>NUCLEOTIDE SEQUENCE [LARGE SCALE GENOMIC DNA]</scope>
    <source>
        <strain evidence="3 4">DSM 18108</strain>
    </source>
</reference>
<dbReference type="Pfam" id="PF03572">
    <property type="entry name" value="Peptidase_S41"/>
    <property type="match status" value="1"/>
</dbReference>
<dbReference type="Gene3D" id="3.90.226.10">
    <property type="entry name" value="2-enoyl-CoA Hydratase, Chain A, domain 1"/>
    <property type="match status" value="1"/>
</dbReference>
<dbReference type="RefSeq" id="WP_079468296.1">
    <property type="nucleotide sequence ID" value="NZ_FUZZ01000001.1"/>
</dbReference>
<sequence>MKKWLLCLAFNMFSFSIYAQQSGCNCAVTLEKLVKKVETEYPGFADKTKEGLPYEELKQHLTREAKTADKPGCEKILKRYTDFFKDPHLWVGSNGSPFSSGNSGPAESISFDIRGFQDKIKLTKDPLEGVWSTEGYRIGIKKMSGNEYTGFIVGAESASWKAGDIKFRLFPDGSFEYSMLDRSKKKGRYTMHKEGILFLDAVGMALVRELPAPTASATQLEEKLKELAGFYFRKLSPRTSILKLPSFEYRYLEKIDELISQNRTQIEGSENLIIDLRGNPGGTTDAYQKLLPYISGKSIRNTGAEFLATQTYIGNLEAYKKSLDKNTPTDEIDKQIDQLKKNLGHFVNFSDAGKPVYIENVEPAAKSPRQVVILADKGTGSSAEYFLFIAKQSRKVKVLGVPSYGALDYGNAYLVDFGCPGYQVFMPTYRAMRLPDYPVDNIGIQPDIYLDSSVEDWVAFAWRYIEE</sequence>
<evidence type="ECO:0000259" key="2">
    <source>
        <dbReference type="Pfam" id="PF03572"/>
    </source>
</evidence>
<dbReference type="AlphaFoldDB" id="A0A1T5NBU5"/>